<dbReference type="CDD" id="cd08278">
    <property type="entry name" value="benzyl_alcohol_DH"/>
    <property type="match status" value="1"/>
</dbReference>
<dbReference type="PANTHER" id="PTHR43350">
    <property type="entry name" value="NAD-DEPENDENT ALCOHOL DEHYDROGENASE"/>
    <property type="match status" value="1"/>
</dbReference>
<dbReference type="InterPro" id="IPR013149">
    <property type="entry name" value="ADH-like_C"/>
</dbReference>
<evidence type="ECO:0000313" key="8">
    <source>
        <dbReference type="EMBL" id="RDK11784.1"/>
    </source>
</evidence>
<reference evidence="8 9" key="1">
    <citation type="submission" date="2018-06" db="EMBL/GenBank/DDBJ databases">
        <authorList>
            <person name="Feng T."/>
            <person name="Jeon C.O."/>
        </authorList>
    </citation>
    <scope>NUCLEOTIDE SEQUENCE [LARGE SCALE GENOMIC DNA]</scope>
    <source>
        <strain evidence="8 9">S23</strain>
    </source>
</reference>
<keyword evidence="3 6" id="KW-0479">Metal-binding</keyword>
<proteinExistence type="inferred from homology"/>
<evidence type="ECO:0000256" key="3">
    <source>
        <dbReference type="ARBA" id="ARBA00022723"/>
    </source>
</evidence>
<dbReference type="EMBL" id="QKWJ01000002">
    <property type="protein sequence ID" value="RDK11784.1"/>
    <property type="molecule type" value="Genomic_DNA"/>
</dbReference>
<keyword evidence="5" id="KW-0560">Oxidoreductase</keyword>
<name>A0A370P1P7_9BURK</name>
<evidence type="ECO:0000256" key="5">
    <source>
        <dbReference type="ARBA" id="ARBA00023002"/>
    </source>
</evidence>
<gene>
    <name evidence="8" type="ORF">DN412_02455</name>
</gene>
<dbReference type="Pfam" id="PF00107">
    <property type="entry name" value="ADH_zinc_N"/>
    <property type="match status" value="1"/>
</dbReference>
<dbReference type="SUPFAM" id="SSF50129">
    <property type="entry name" value="GroES-like"/>
    <property type="match status" value="1"/>
</dbReference>
<comment type="similarity">
    <text evidence="2 6">Belongs to the zinc-containing alcohol dehydrogenase family.</text>
</comment>
<dbReference type="InterPro" id="IPR013154">
    <property type="entry name" value="ADH-like_N"/>
</dbReference>
<evidence type="ECO:0000256" key="4">
    <source>
        <dbReference type="ARBA" id="ARBA00022833"/>
    </source>
</evidence>
<keyword evidence="4 6" id="KW-0862">Zinc</keyword>
<dbReference type="Gene3D" id="3.40.50.720">
    <property type="entry name" value="NAD(P)-binding Rossmann-like Domain"/>
    <property type="match status" value="1"/>
</dbReference>
<dbReference type="PROSITE" id="PS00059">
    <property type="entry name" value="ADH_ZINC"/>
    <property type="match status" value="1"/>
</dbReference>
<protein>
    <submittedName>
        <fullName evidence="8">NAD(P)-dependent alcohol dehydrogenase</fullName>
    </submittedName>
</protein>
<dbReference type="InterPro" id="IPR036291">
    <property type="entry name" value="NAD(P)-bd_dom_sf"/>
</dbReference>
<dbReference type="GO" id="GO:0008270">
    <property type="term" value="F:zinc ion binding"/>
    <property type="evidence" value="ECO:0007669"/>
    <property type="project" value="InterPro"/>
</dbReference>
<dbReference type="AlphaFoldDB" id="A0A370P1P7"/>
<dbReference type="SMART" id="SM00829">
    <property type="entry name" value="PKS_ER"/>
    <property type="match status" value="1"/>
</dbReference>
<evidence type="ECO:0000256" key="6">
    <source>
        <dbReference type="RuleBase" id="RU361277"/>
    </source>
</evidence>
<evidence type="ECO:0000256" key="2">
    <source>
        <dbReference type="ARBA" id="ARBA00008072"/>
    </source>
</evidence>
<organism evidence="8 9">
    <name type="scientific">Cupriavidus lacunae</name>
    <dbReference type="NCBI Taxonomy" id="2666307"/>
    <lineage>
        <taxon>Bacteria</taxon>
        <taxon>Pseudomonadati</taxon>
        <taxon>Pseudomonadota</taxon>
        <taxon>Betaproteobacteria</taxon>
        <taxon>Burkholderiales</taxon>
        <taxon>Burkholderiaceae</taxon>
        <taxon>Cupriavidus</taxon>
    </lineage>
</organism>
<evidence type="ECO:0000259" key="7">
    <source>
        <dbReference type="SMART" id="SM00829"/>
    </source>
</evidence>
<dbReference type="Proteomes" id="UP000255165">
    <property type="component" value="Unassembled WGS sequence"/>
</dbReference>
<keyword evidence="9" id="KW-1185">Reference proteome</keyword>
<evidence type="ECO:0000313" key="9">
    <source>
        <dbReference type="Proteomes" id="UP000255165"/>
    </source>
</evidence>
<dbReference type="InterPro" id="IPR011032">
    <property type="entry name" value="GroES-like_sf"/>
</dbReference>
<feature type="domain" description="Enoyl reductase (ER)" evidence="7">
    <location>
        <begin position="12"/>
        <end position="367"/>
    </location>
</feature>
<comment type="caution">
    <text evidence="8">The sequence shown here is derived from an EMBL/GenBank/DDBJ whole genome shotgun (WGS) entry which is preliminary data.</text>
</comment>
<comment type="cofactor">
    <cofactor evidence="1 6">
        <name>Zn(2+)</name>
        <dbReference type="ChEBI" id="CHEBI:29105"/>
    </cofactor>
</comment>
<dbReference type="RefSeq" id="WP_115013056.1">
    <property type="nucleotide sequence ID" value="NZ_QKWJ01000002.1"/>
</dbReference>
<dbReference type="GO" id="GO:0016616">
    <property type="term" value="F:oxidoreductase activity, acting on the CH-OH group of donors, NAD or NADP as acceptor"/>
    <property type="evidence" value="ECO:0007669"/>
    <property type="project" value="UniProtKB-ARBA"/>
</dbReference>
<dbReference type="InterPro" id="IPR002328">
    <property type="entry name" value="ADH_Zn_CS"/>
</dbReference>
<sequence length="369" mass="37926">MKITAAVTRAPGAPFVLEEVELDPPGAGEILVRIVGAGLCHTDLVAAEGLLPITMPAVFGHEGAGVVERVGAGVTKVKPGDNVAITFASCGHCPQCDRDAPAYCHAMAALNFVGQRGDGSKSMRDGNGEISGNFFGQSSFATHALTTERNVVKVPDGVPLEIAGTLGCGIQTGAGAIMRSMACHENASLVVLGGGAVGLSAVMGAVLQKCGTIIVVEPNANRRDLALSLGATHAIDPGQSADLAAAVRAIAPHGVDFALDTSGIPAVIEAVPKLLAPRGTFGFVGVPPTHATNLGLPGTLREAMRGGFTYRGIIEGDSDPDVFIPQLMSLYLAGRFPFDRLVKTYPLAEINRAVAEQKQGLCVKPVLLP</sequence>
<dbReference type="Gene3D" id="3.90.180.10">
    <property type="entry name" value="Medium-chain alcohol dehydrogenases, catalytic domain"/>
    <property type="match status" value="1"/>
</dbReference>
<dbReference type="Pfam" id="PF08240">
    <property type="entry name" value="ADH_N"/>
    <property type="match status" value="1"/>
</dbReference>
<dbReference type="PANTHER" id="PTHR43350:SF17">
    <property type="entry name" value="NAD-DEPENDENT ALCOHOL DEHYDROGENASE"/>
    <property type="match status" value="1"/>
</dbReference>
<dbReference type="InterPro" id="IPR020843">
    <property type="entry name" value="ER"/>
</dbReference>
<dbReference type="SUPFAM" id="SSF51735">
    <property type="entry name" value="NAD(P)-binding Rossmann-fold domains"/>
    <property type="match status" value="1"/>
</dbReference>
<evidence type="ECO:0000256" key="1">
    <source>
        <dbReference type="ARBA" id="ARBA00001947"/>
    </source>
</evidence>
<accession>A0A370P1P7</accession>